<comment type="caution">
    <text evidence="8">The sequence shown here is derived from an EMBL/GenBank/DDBJ whole genome shotgun (WGS) entry which is preliminary data.</text>
</comment>
<evidence type="ECO:0000256" key="4">
    <source>
        <dbReference type="ARBA" id="ARBA00022989"/>
    </source>
</evidence>
<evidence type="ECO:0000313" key="11">
    <source>
        <dbReference type="Proteomes" id="UP001197328"/>
    </source>
</evidence>
<dbReference type="PROSITE" id="PS50076">
    <property type="entry name" value="DNAJ_2"/>
    <property type="match status" value="1"/>
</dbReference>
<evidence type="ECO:0000256" key="3">
    <source>
        <dbReference type="ARBA" id="ARBA00022824"/>
    </source>
</evidence>
<protein>
    <recommendedName>
        <fullName evidence="7">J domain-containing protein</fullName>
    </recommendedName>
</protein>
<keyword evidence="2" id="KW-0812">Transmembrane</keyword>
<evidence type="ECO:0000256" key="2">
    <source>
        <dbReference type="ARBA" id="ARBA00022692"/>
    </source>
</evidence>
<dbReference type="GO" id="GO:0030544">
    <property type="term" value="F:Hsp70 protein binding"/>
    <property type="evidence" value="ECO:0007669"/>
    <property type="project" value="TreeGrafter"/>
</dbReference>
<dbReference type="InterPro" id="IPR051100">
    <property type="entry name" value="DnaJ_subfamily_B/C"/>
</dbReference>
<dbReference type="Proteomes" id="UP001196530">
    <property type="component" value="Unassembled WGS sequence"/>
</dbReference>
<reference evidence="8 11" key="1">
    <citation type="journal article" date="2021" name="G3 (Bethesda)">
        <title>Genomic diversity, chromosomal rearrangements, and interspecies hybridization in the ogataea polymorpha species complex.</title>
        <authorList>
            <person name="Hanson S.J."/>
            <person name="Cinneide E.O."/>
            <person name="Salzberg L.I."/>
            <person name="Wolfe K.H."/>
            <person name="McGowan J."/>
            <person name="Fitzpatrick D.A."/>
            <person name="Matlin K."/>
        </authorList>
    </citation>
    <scope>NUCLEOTIDE SEQUENCE</scope>
    <source>
        <strain evidence="9">51-138</strain>
        <strain evidence="8">61-244</strain>
    </source>
</reference>
<dbReference type="GO" id="GO:0071218">
    <property type="term" value="P:cellular response to misfolded protein"/>
    <property type="evidence" value="ECO:0007669"/>
    <property type="project" value="TreeGrafter"/>
</dbReference>
<dbReference type="EMBL" id="JAHLVD010000004">
    <property type="protein sequence ID" value="KAG7850348.1"/>
    <property type="molecule type" value="Genomic_DNA"/>
</dbReference>
<name>A0AAN6DGB1_PICAN</name>
<dbReference type="PROSITE" id="PS00636">
    <property type="entry name" value="DNAJ_1"/>
    <property type="match status" value="1"/>
</dbReference>
<feature type="region of interest" description="Disordered" evidence="6">
    <location>
        <begin position="81"/>
        <end position="105"/>
    </location>
</feature>
<evidence type="ECO:0000256" key="1">
    <source>
        <dbReference type="ARBA" id="ARBA00004389"/>
    </source>
</evidence>
<dbReference type="SUPFAM" id="SSF46565">
    <property type="entry name" value="Chaperone J-domain"/>
    <property type="match status" value="1"/>
</dbReference>
<dbReference type="Pfam" id="PF09320">
    <property type="entry name" value="DUF1977"/>
    <property type="match status" value="1"/>
</dbReference>
<dbReference type="EMBL" id="JAHLUX010000004">
    <property type="protein sequence ID" value="KAG7819511.1"/>
    <property type="molecule type" value="Genomic_DNA"/>
</dbReference>
<dbReference type="AlphaFoldDB" id="A0AAN6DGB1"/>
<evidence type="ECO:0000313" key="9">
    <source>
        <dbReference type="EMBL" id="KAG7850348.1"/>
    </source>
</evidence>
<evidence type="ECO:0000313" key="10">
    <source>
        <dbReference type="Proteomes" id="UP001196530"/>
    </source>
</evidence>
<evidence type="ECO:0000256" key="6">
    <source>
        <dbReference type="SAM" id="MobiDB-lite"/>
    </source>
</evidence>
<dbReference type="InterPro" id="IPR001623">
    <property type="entry name" value="DnaJ_domain"/>
</dbReference>
<evidence type="ECO:0000259" key="7">
    <source>
        <dbReference type="PROSITE" id="PS50076"/>
    </source>
</evidence>
<keyword evidence="4" id="KW-1133">Transmembrane helix</keyword>
<keyword evidence="3" id="KW-0256">Endoplasmic reticulum</keyword>
<dbReference type="InterPro" id="IPR015399">
    <property type="entry name" value="DUF1977_DnaJ-like"/>
</dbReference>
<dbReference type="PRINTS" id="PR00625">
    <property type="entry name" value="JDOMAIN"/>
</dbReference>
<dbReference type="Gene3D" id="1.10.287.110">
    <property type="entry name" value="DnaJ domain"/>
    <property type="match status" value="1"/>
</dbReference>
<organism evidence="8 10">
    <name type="scientific">Pichia angusta</name>
    <name type="common">Yeast</name>
    <name type="synonym">Hansenula polymorpha</name>
    <dbReference type="NCBI Taxonomy" id="870730"/>
    <lineage>
        <taxon>Eukaryota</taxon>
        <taxon>Fungi</taxon>
        <taxon>Dikarya</taxon>
        <taxon>Ascomycota</taxon>
        <taxon>Saccharomycotina</taxon>
        <taxon>Pichiomycetes</taxon>
        <taxon>Pichiales</taxon>
        <taxon>Pichiaceae</taxon>
        <taxon>Ogataea</taxon>
    </lineage>
</organism>
<keyword evidence="11" id="KW-1185">Reference proteome</keyword>
<proteinExistence type="predicted"/>
<sequence>MAEFTADQKEVVERILRIDRTDYYKILDVDKKSSDVEIKKSYRKLAIKLHPDKNKHPQSAEAFKKLAKAFEVLSDSAKRSVYDQTGADPDSRGGPSMSSSGAGFGGANPRMNPFMNMNMNGGMPQGFMFDDDILNMFFGGPAGGFGGNTFTFHFGGPGGATFQAPRGFGPRAQRPRPGTRAGGQRGEDNKLWDIISQLGPLLVVLIPVILGTLFGDSSSNYSKLPKFAFETSPGFSAERLTPTHKIPYYVNPASLEAYSGGSERKLRNLDQSVENYYINDLRNKCQREEAYRDRMIEDSYGWFFVDKDKLELAQQLELKSCNRLRDLNLI</sequence>
<comment type="subcellular location">
    <subcellularLocation>
        <location evidence="1">Endoplasmic reticulum membrane</location>
        <topology evidence="1">Single-pass membrane protein</topology>
    </subcellularLocation>
</comment>
<dbReference type="GO" id="GO:0005789">
    <property type="term" value="C:endoplasmic reticulum membrane"/>
    <property type="evidence" value="ECO:0007669"/>
    <property type="project" value="UniProtKB-SubCell"/>
</dbReference>
<dbReference type="GeneID" id="66126236"/>
<feature type="domain" description="J" evidence="7">
    <location>
        <begin position="22"/>
        <end position="86"/>
    </location>
</feature>
<feature type="compositionally biased region" description="Low complexity" evidence="6">
    <location>
        <begin position="92"/>
        <end position="101"/>
    </location>
</feature>
<evidence type="ECO:0000256" key="5">
    <source>
        <dbReference type="ARBA" id="ARBA00023136"/>
    </source>
</evidence>
<accession>A0AAN6DGB1</accession>
<dbReference type="Proteomes" id="UP001197328">
    <property type="component" value="Unassembled WGS sequence"/>
</dbReference>
<dbReference type="RefSeq" id="XP_043060390.1">
    <property type="nucleotide sequence ID" value="XM_043202633.1"/>
</dbReference>
<evidence type="ECO:0000313" key="8">
    <source>
        <dbReference type="EMBL" id="KAG7819511.1"/>
    </source>
</evidence>
<dbReference type="InterPro" id="IPR036869">
    <property type="entry name" value="J_dom_sf"/>
</dbReference>
<gene>
    <name evidence="8" type="ORF">KL928_002185</name>
    <name evidence="9" type="ORF">KL940_001908</name>
</gene>
<dbReference type="SMART" id="SM00271">
    <property type="entry name" value="DnaJ"/>
    <property type="match status" value="1"/>
</dbReference>
<dbReference type="InterPro" id="IPR018253">
    <property type="entry name" value="DnaJ_domain_CS"/>
</dbReference>
<dbReference type="PANTHER" id="PTHR43908">
    <property type="entry name" value="AT29763P-RELATED"/>
    <property type="match status" value="1"/>
</dbReference>
<dbReference type="CDD" id="cd06257">
    <property type="entry name" value="DnaJ"/>
    <property type="match status" value="1"/>
</dbReference>
<dbReference type="Pfam" id="PF00226">
    <property type="entry name" value="DnaJ"/>
    <property type="match status" value="1"/>
</dbReference>
<keyword evidence="5" id="KW-0472">Membrane</keyword>
<dbReference type="PANTHER" id="PTHR43908:SF3">
    <property type="entry name" value="AT29763P-RELATED"/>
    <property type="match status" value="1"/>
</dbReference>